<comment type="domain">
    <text evidence="4">A Gly-cisPro motif from one monomer fits into the active site of the other monomer to allow specific chiral rejection of L-amino acids.</text>
</comment>
<evidence type="ECO:0000256" key="2">
    <source>
        <dbReference type="ARBA" id="ARBA00022555"/>
    </source>
</evidence>
<evidence type="ECO:0000256" key="1">
    <source>
        <dbReference type="ARBA" id="ARBA00009673"/>
    </source>
</evidence>
<dbReference type="EMBL" id="DVFK01000080">
    <property type="protein sequence ID" value="HIQ67957.1"/>
    <property type="molecule type" value="Genomic_DNA"/>
</dbReference>
<proteinExistence type="inferred from homology"/>
<evidence type="ECO:0000313" key="5">
    <source>
        <dbReference type="EMBL" id="HIQ67957.1"/>
    </source>
</evidence>
<organism evidence="5 6">
    <name type="scientific">Candidatus Faecousia excrementigallinarum</name>
    <dbReference type="NCBI Taxonomy" id="2840806"/>
    <lineage>
        <taxon>Bacteria</taxon>
        <taxon>Bacillati</taxon>
        <taxon>Bacillota</taxon>
        <taxon>Clostridia</taxon>
        <taxon>Eubacteriales</taxon>
        <taxon>Oscillospiraceae</taxon>
        <taxon>Faecousia</taxon>
    </lineage>
</organism>
<comment type="function">
    <text evidence="4">An aminoacyl-tRNA editing enzyme that deacylates mischarged D-aminoacyl-tRNAs. Also deacylates mischarged glycyl-tRNA(Ala), protecting cells against glycine mischarging by AlaRS. Acts via tRNA-based rather than protein-based catalysis; rejects L-amino acids rather than detecting D-amino acids in the active site. By recycling D-aminoacyl-tRNA to D-amino acids and free tRNA molecules, this enzyme counteracts the toxicity associated with the formation of D-aminoacyl-tRNA entities in vivo and helps enforce protein L-homochirality.</text>
</comment>
<comment type="catalytic activity">
    <reaction evidence="4">
        <text>glycyl-tRNA(Ala) + H2O = tRNA(Ala) + glycine + H(+)</text>
        <dbReference type="Rhea" id="RHEA:53744"/>
        <dbReference type="Rhea" id="RHEA-COMP:9657"/>
        <dbReference type="Rhea" id="RHEA-COMP:13640"/>
        <dbReference type="ChEBI" id="CHEBI:15377"/>
        <dbReference type="ChEBI" id="CHEBI:15378"/>
        <dbReference type="ChEBI" id="CHEBI:57305"/>
        <dbReference type="ChEBI" id="CHEBI:78442"/>
        <dbReference type="ChEBI" id="CHEBI:78522"/>
    </reaction>
</comment>
<comment type="subcellular location">
    <subcellularLocation>
        <location evidence="4">Cytoplasm</location>
    </subcellularLocation>
</comment>
<dbReference type="GO" id="GO:0000049">
    <property type="term" value="F:tRNA binding"/>
    <property type="evidence" value="ECO:0007669"/>
    <property type="project" value="UniProtKB-UniRule"/>
</dbReference>
<dbReference type="SUPFAM" id="SSF69500">
    <property type="entry name" value="DTD-like"/>
    <property type="match status" value="1"/>
</dbReference>
<evidence type="ECO:0000313" key="6">
    <source>
        <dbReference type="Proteomes" id="UP000886796"/>
    </source>
</evidence>
<comment type="catalytic activity">
    <reaction evidence="4">
        <text>a D-aminoacyl-tRNA + H2O = a tRNA + a D-alpha-amino acid + H(+)</text>
        <dbReference type="Rhea" id="RHEA:13953"/>
        <dbReference type="Rhea" id="RHEA-COMP:10123"/>
        <dbReference type="Rhea" id="RHEA-COMP:10124"/>
        <dbReference type="ChEBI" id="CHEBI:15377"/>
        <dbReference type="ChEBI" id="CHEBI:15378"/>
        <dbReference type="ChEBI" id="CHEBI:59871"/>
        <dbReference type="ChEBI" id="CHEBI:78442"/>
        <dbReference type="ChEBI" id="CHEBI:79333"/>
        <dbReference type="EC" id="3.1.1.96"/>
    </reaction>
</comment>
<accession>A0A9D1CM58</accession>
<keyword evidence="4" id="KW-0963">Cytoplasm</keyword>
<dbReference type="CDD" id="cd00563">
    <property type="entry name" value="Dtyr_deacylase"/>
    <property type="match status" value="1"/>
</dbReference>
<dbReference type="InterPro" id="IPR023509">
    <property type="entry name" value="DTD-like_sf"/>
</dbReference>
<evidence type="ECO:0000256" key="3">
    <source>
        <dbReference type="ARBA" id="ARBA00022801"/>
    </source>
</evidence>
<dbReference type="InterPro" id="IPR003732">
    <property type="entry name" value="Daa-tRNA_deacyls_DTD"/>
</dbReference>
<dbReference type="PANTHER" id="PTHR10472">
    <property type="entry name" value="D-TYROSYL-TRNA TYR DEACYLASE"/>
    <property type="match status" value="1"/>
</dbReference>
<dbReference type="GO" id="GO:0106026">
    <property type="term" value="F:Gly-tRNA(Ala) deacylase activity"/>
    <property type="evidence" value="ECO:0007669"/>
    <property type="project" value="UniProtKB-UniRule"/>
</dbReference>
<comment type="subunit">
    <text evidence="4">Homodimer.</text>
</comment>
<keyword evidence="4" id="KW-0694">RNA-binding</keyword>
<comment type="caution">
    <text evidence="5">The sequence shown here is derived from an EMBL/GenBank/DDBJ whole genome shotgun (WGS) entry which is preliminary data.</text>
</comment>
<feature type="short sequence motif" description="Gly-cisPro motif, important for rejection of L-amino acids" evidence="4">
    <location>
        <begin position="137"/>
        <end position="138"/>
    </location>
</feature>
<reference evidence="5" key="2">
    <citation type="journal article" date="2021" name="PeerJ">
        <title>Extensive microbial diversity within the chicken gut microbiome revealed by metagenomics and culture.</title>
        <authorList>
            <person name="Gilroy R."/>
            <person name="Ravi A."/>
            <person name="Getino M."/>
            <person name="Pursley I."/>
            <person name="Horton D.L."/>
            <person name="Alikhan N.F."/>
            <person name="Baker D."/>
            <person name="Gharbi K."/>
            <person name="Hall N."/>
            <person name="Watson M."/>
            <person name="Adriaenssens E.M."/>
            <person name="Foster-Nyarko E."/>
            <person name="Jarju S."/>
            <person name="Secka A."/>
            <person name="Antonio M."/>
            <person name="Oren A."/>
            <person name="Chaudhuri R.R."/>
            <person name="La Ragione R."/>
            <person name="Hildebrand F."/>
            <person name="Pallen M.J."/>
        </authorList>
    </citation>
    <scope>NUCLEOTIDE SEQUENCE</scope>
    <source>
        <strain evidence="5">13361</strain>
    </source>
</reference>
<dbReference type="AlphaFoldDB" id="A0A9D1CM58"/>
<keyword evidence="3 4" id="KW-0378">Hydrolase</keyword>
<dbReference type="Gene3D" id="3.50.80.10">
    <property type="entry name" value="D-tyrosyl-tRNA(Tyr) deacylase"/>
    <property type="match status" value="1"/>
</dbReference>
<dbReference type="EC" id="3.1.1.96" evidence="4"/>
<gene>
    <name evidence="4" type="primary">dtd</name>
    <name evidence="5" type="ORF">IAB74_05580</name>
</gene>
<dbReference type="NCBIfam" id="TIGR00256">
    <property type="entry name" value="D-aminoacyl-tRNA deacylase"/>
    <property type="match status" value="1"/>
</dbReference>
<sequence>MKAVLTRVSSASVSIDGKVVGSIGRGFLILLGVGPEDTREHARYLAEKALGLRVFSDENGKMNRSLEDVGGQVLVVSQFTLYGNCRKGRRPSFTDAAPPQLGEELYEAFLQDCADLGFVPQHGSFGADMQVESVNDGPVTLILDTEQLMDTPRRK</sequence>
<evidence type="ECO:0000256" key="4">
    <source>
        <dbReference type="HAMAP-Rule" id="MF_00518"/>
    </source>
</evidence>
<dbReference type="Pfam" id="PF02580">
    <property type="entry name" value="Tyr_Deacylase"/>
    <property type="match status" value="1"/>
</dbReference>
<dbReference type="HAMAP" id="MF_00518">
    <property type="entry name" value="Deacylase_Dtd"/>
    <property type="match status" value="1"/>
</dbReference>
<dbReference type="FunFam" id="3.50.80.10:FF:000001">
    <property type="entry name" value="D-aminoacyl-tRNA deacylase"/>
    <property type="match status" value="1"/>
</dbReference>
<dbReference type="EC" id="3.1.1.-" evidence="4"/>
<dbReference type="GO" id="GO:0019478">
    <property type="term" value="P:D-amino acid catabolic process"/>
    <property type="evidence" value="ECO:0007669"/>
    <property type="project" value="UniProtKB-UniRule"/>
</dbReference>
<keyword evidence="2 4" id="KW-0820">tRNA-binding</keyword>
<name>A0A9D1CM58_9FIRM</name>
<reference evidence="5" key="1">
    <citation type="submission" date="2020-10" db="EMBL/GenBank/DDBJ databases">
        <authorList>
            <person name="Gilroy R."/>
        </authorList>
    </citation>
    <scope>NUCLEOTIDE SEQUENCE</scope>
    <source>
        <strain evidence="5">13361</strain>
    </source>
</reference>
<dbReference type="GO" id="GO:0005737">
    <property type="term" value="C:cytoplasm"/>
    <property type="evidence" value="ECO:0007669"/>
    <property type="project" value="UniProtKB-SubCell"/>
</dbReference>
<dbReference type="GO" id="GO:0043908">
    <property type="term" value="F:Ser(Gly)-tRNA(Ala) hydrolase activity"/>
    <property type="evidence" value="ECO:0007669"/>
    <property type="project" value="UniProtKB-UniRule"/>
</dbReference>
<dbReference type="Proteomes" id="UP000886796">
    <property type="component" value="Unassembled WGS sequence"/>
</dbReference>
<protein>
    <recommendedName>
        <fullName evidence="4">D-aminoacyl-tRNA deacylase</fullName>
        <shortName evidence="4">DTD</shortName>
        <ecNumber evidence="4">3.1.1.96</ecNumber>
    </recommendedName>
    <alternativeName>
        <fullName evidence="4">Gly-tRNA(Ala) deacylase</fullName>
        <ecNumber evidence="4">3.1.1.-</ecNumber>
    </alternativeName>
</protein>
<dbReference type="PANTHER" id="PTHR10472:SF5">
    <property type="entry name" value="D-AMINOACYL-TRNA DEACYLASE 1"/>
    <property type="match status" value="1"/>
</dbReference>
<comment type="similarity">
    <text evidence="1 4">Belongs to the DTD family.</text>
</comment>
<dbReference type="GO" id="GO:0051500">
    <property type="term" value="F:D-tyrosyl-tRNA(Tyr) deacylase activity"/>
    <property type="evidence" value="ECO:0007669"/>
    <property type="project" value="TreeGrafter"/>
</dbReference>